<organism evidence="5 6">
    <name type="scientific">Esox lucius</name>
    <name type="common">Northern pike</name>
    <dbReference type="NCBI Taxonomy" id="8010"/>
    <lineage>
        <taxon>Eukaryota</taxon>
        <taxon>Metazoa</taxon>
        <taxon>Chordata</taxon>
        <taxon>Craniata</taxon>
        <taxon>Vertebrata</taxon>
        <taxon>Euteleostomi</taxon>
        <taxon>Actinopterygii</taxon>
        <taxon>Neopterygii</taxon>
        <taxon>Teleostei</taxon>
        <taxon>Protacanthopterygii</taxon>
        <taxon>Esociformes</taxon>
        <taxon>Esocidae</taxon>
        <taxon>Esox</taxon>
    </lineage>
</organism>
<dbReference type="InterPro" id="IPR002110">
    <property type="entry name" value="Ankyrin_rpt"/>
</dbReference>
<feature type="repeat" description="ANK" evidence="3">
    <location>
        <begin position="404"/>
        <end position="440"/>
    </location>
</feature>
<evidence type="ECO:0000256" key="1">
    <source>
        <dbReference type="ARBA" id="ARBA00022737"/>
    </source>
</evidence>
<dbReference type="GO" id="GO:0005634">
    <property type="term" value="C:nucleus"/>
    <property type="evidence" value="ECO:0007669"/>
    <property type="project" value="TreeGrafter"/>
</dbReference>
<evidence type="ECO:0000313" key="6">
    <source>
        <dbReference type="Proteomes" id="UP000265140"/>
    </source>
</evidence>
<dbReference type="Pfam" id="PF13637">
    <property type="entry name" value="Ank_4"/>
    <property type="match status" value="1"/>
</dbReference>
<proteinExistence type="predicted"/>
<dbReference type="GeneID" id="105019128"/>
<name>A0A3P8Z260_ESOLU</name>
<accession>A0A3P8Z260</accession>
<dbReference type="AlphaFoldDB" id="A0A3P8Z260"/>
<evidence type="ECO:0000256" key="4">
    <source>
        <dbReference type="SAM" id="MobiDB-lite"/>
    </source>
</evidence>
<dbReference type="PRINTS" id="PR01415">
    <property type="entry name" value="ANKYRIN"/>
</dbReference>
<keyword evidence="2 3" id="KW-0040">ANK repeat</keyword>
<dbReference type="CTD" id="84807"/>
<dbReference type="Ensembl" id="ENSELUT00000033960.3">
    <property type="protein sequence ID" value="ENSELUP00000022894.2"/>
    <property type="gene ID" value="ENSELUG00000021812.3"/>
</dbReference>
<dbReference type="PROSITE" id="PS50088">
    <property type="entry name" value="ANK_REPEAT"/>
    <property type="match status" value="4"/>
</dbReference>
<sequence length="479" mass="52330">MHWQKSPKEKPCYTLPTVKKLLEQKRKRENTSTATASTGVPAASVPSKQVSIPEPCTSTGAASSFPDMAVGYERWSPMDMHQSPSAIQDTQFSPMGINYFPSPSTSVDYSHSQAFSSPMALNYHTPQIPDYTDSVMPQHYTECPVTEAVSTLVPSGPYWSGARALGPTEAVPQVLSDRMDVTKLEEARMFLRGMDYNRATWQDDDGDTILHIYAAKGLRENALAAAERFAELGRLDYKEHKGKTALLVAVTANHPEIVQDLLSLGADINASDVNGQTALHLAAIYGFPRVMQVILSIGPGVNLEACNYEGLTPLHCAAISHGGIMKALSSSQRLDNAGLHAMAEETLSCLQMLLNTGASLTSQEIKSNKTVLHLAVKEGNVHLVRYLLRIPLANMRDFVNMKAHGHTALHMAAGLHASPHQEEILKLLLNQGADPSVRNLENDQPAHLLQSGPRGEQLKLILKKQSASSRRRVMSLQDQ</sequence>
<dbReference type="KEGG" id="els:105019128"/>
<dbReference type="GO" id="GO:0010468">
    <property type="term" value="P:regulation of gene expression"/>
    <property type="evidence" value="ECO:0007669"/>
    <property type="project" value="TreeGrafter"/>
</dbReference>
<dbReference type="PROSITE" id="PS50297">
    <property type="entry name" value="ANK_REP_REGION"/>
    <property type="match status" value="4"/>
</dbReference>
<reference evidence="6" key="1">
    <citation type="journal article" date="2014" name="PLoS ONE">
        <title>The genome and linkage map of the northern pike (Esox lucius): conserved synteny revealed between the salmonid sister group and the Neoteleostei.</title>
        <authorList>
            <person name="Rondeau E.B."/>
            <person name="Minkley D.R."/>
            <person name="Leong J.S."/>
            <person name="Messmer A.M."/>
            <person name="Jantzen J.R."/>
            <person name="von Schalburg K.R."/>
            <person name="Lemon C."/>
            <person name="Bird N.H."/>
            <person name="Koop B.F."/>
        </authorList>
    </citation>
    <scope>NUCLEOTIDE SEQUENCE</scope>
</reference>
<dbReference type="Bgee" id="ENSELUG00000021812">
    <property type="expression patterns" value="Expressed in ovary and 12 other cell types or tissues"/>
</dbReference>
<feature type="repeat" description="ANK" evidence="3">
    <location>
        <begin position="367"/>
        <end position="389"/>
    </location>
</feature>
<dbReference type="PANTHER" id="PTHR24124">
    <property type="entry name" value="ANKYRIN REPEAT FAMILY A"/>
    <property type="match status" value="1"/>
</dbReference>
<dbReference type="GeneTree" id="ENSGT00940000153695"/>
<protein>
    <recommendedName>
        <fullName evidence="7">NFKB inhibitor delta</fullName>
    </recommendedName>
</protein>
<evidence type="ECO:0000313" key="5">
    <source>
        <dbReference type="Ensembl" id="ENSELUP00000022894.2"/>
    </source>
</evidence>
<evidence type="ECO:0000256" key="2">
    <source>
        <dbReference type="ARBA" id="ARBA00023043"/>
    </source>
</evidence>
<dbReference type="InterPro" id="IPR036770">
    <property type="entry name" value="Ankyrin_rpt-contain_sf"/>
</dbReference>
<evidence type="ECO:0008006" key="7">
    <source>
        <dbReference type="Google" id="ProtNLM"/>
    </source>
</evidence>
<reference evidence="5" key="4">
    <citation type="submission" date="2025-09" db="UniProtKB">
        <authorList>
            <consortium name="Ensembl"/>
        </authorList>
    </citation>
    <scope>IDENTIFICATION</scope>
</reference>
<dbReference type="Gene3D" id="1.25.40.20">
    <property type="entry name" value="Ankyrin repeat-containing domain"/>
    <property type="match status" value="2"/>
</dbReference>
<dbReference type="SUPFAM" id="SSF48403">
    <property type="entry name" value="Ankyrin repeat"/>
    <property type="match status" value="1"/>
</dbReference>
<feature type="repeat" description="ANK" evidence="3">
    <location>
        <begin position="241"/>
        <end position="273"/>
    </location>
</feature>
<feature type="repeat" description="ANK" evidence="3">
    <location>
        <begin position="274"/>
        <end position="306"/>
    </location>
</feature>
<reference evidence="5" key="3">
    <citation type="submission" date="2025-08" db="UniProtKB">
        <authorList>
            <consortium name="Ensembl"/>
        </authorList>
    </citation>
    <scope>IDENTIFICATION</scope>
</reference>
<feature type="compositionally biased region" description="Polar residues" evidence="4">
    <location>
        <begin position="46"/>
        <end position="59"/>
    </location>
</feature>
<keyword evidence="6" id="KW-1185">Reference proteome</keyword>
<dbReference type="Proteomes" id="UP000265140">
    <property type="component" value="Chromosome 20"/>
</dbReference>
<dbReference type="FunFam" id="1.25.40.20:FF:000097">
    <property type="entry name" value="NF-kappa-B inhibitor zeta isoform X1"/>
    <property type="match status" value="1"/>
</dbReference>
<dbReference type="SMART" id="SM00248">
    <property type="entry name" value="ANK"/>
    <property type="match status" value="6"/>
</dbReference>
<dbReference type="Pfam" id="PF12796">
    <property type="entry name" value="Ank_2"/>
    <property type="match status" value="1"/>
</dbReference>
<dbReference type="OMA" id="NACDVNG"/>
<dbReference type="RefSeq" id="XP_010883363.2">
    <property type="nucleotide sequence ID" value="XM_010885061.4"/>
</dbReference>
<dbReference type="PANTHER" id="PTHR24124:SF7">
    <property type="entry name" value="NF-KAPPA-B INHIBITOR DELTA"/>
    <property type="match status" value="1"/>
</dbReference>
<feature type="region of interest" description="Disordered" evidence="4">
    <location>
        <begin position="23"/>
        <end position="59"/>
    </location>
</feature>
<evidence type="ECO:0000256" key="3">
    <source>
        <dbReference type="PROSITE-ProRule" id="PRU00023"/>
    </source>
</evidence>
<dbReference type="InParanoid" id="A0A3P8Z260"/>
<dbReference type="OrthoDB" id="194358at2759"/>
<reference evidence="5" key="2">
    <citation type="submission" date="2020-02" db="EMBL/GenBank/DDBJ databases">
        <title>Esox lucius (northern pike) genome, fEsoLuc1, primary haplotype.</title>
        <authorList>
            <person name="Myers G."/>
            <person name="Karagic N."/>
            <person name="Meyer A."/>
            <person name="Pippel M."/>
            <person name="Reichard M."/>
            <person name="Winkler S."/>
            <person name="Tracey A."/>
            <person name="Sims Y."/>
            <person name="Howe K."/>
            <person name="Rhie A."/>
            <person name="Formenti G."/>
            <person name="Durbin R."/>
            <person name="Fedrigo O."/>
            <person name="Jarvis E.D."/>
        </authorList>
    </citation>
    <scope>NUCLEOTIDE SEQUENCE [LARGE SCALE GENOMIC DNA]</scope>
</reference>
<keyword evidence="1" id="KW-0677">Repeat</keyword>